<keyword evidence="3 5" id="KW-0012">Acyltransferase</keyword>
<proteinExistence type="predicted"/>
<evidence type="ECO:0000256" key="3">
    <source>
        <dbReference type="ARBA" id="ARBA00023315"/>
    </source>
</evidence>
<dbReference type="CDD" id="cd07989">
    <property type="entry name" value="LPLAT_AGPAT-like"/>
    <property type="match status" value="1"/>
</dbReference>
<keyword evidence="6" id="KW-1185">Reference proteome</keyword>
<evidence type="ECO:0000259" key="4">
    <source>
        <dbReference type="SMART" id="SM00563"/>
    </source>
</evidence>
<evidence type="ECO:0000313" key="6">
    <source>
        <dbReference type="Proteomes" id="UP001596091"/>
    </source>
</evidence>
<dbReference type="EMBL" id="JBHSPH010000001">
    <property type="protein sequence ID" value="MFC5860729.1"/>
    <property type="molecule type" value="Genomic_DNA"/>
</dbReference>
<dbReference type="PANTHER" id="PTHR10434">
    <property type="entry name" value="1-ACYL-SN-GLYCEROL-3-PHOSPHATE ACYLTRANSFERASE"/>
    <property type="match status" value="1"/>
</dbReference>
<dbReference type="Pfam" id="PF01553">
    <property type="entry name" value="Acyltransferase"/>
    <property type="match status" value="1"/>
</dbReference>
<protein>
    <submittedName>
        <fullName evidence="5">Lysophospholipid acyltransferase family protein</fullName>
    </submittedName>
</protein>
<evidence type="ECO:0000256" key="1">
    <source>
        <dbReference type="ARBA" id="ARBA00005189"/>
    </source>
</evidence>
<accession>A0ABW1E9R0</accession>
<keyword evidence="2" id="KW-0808">Transferase</keyword>
<dbReference type="RefSeq" id="WP_263335257.1">
    <property type="nucleotide sequence ID" value="NZ_JAGSYH010000002.1"/>
</dbReference>
<comment type="caution">
    <text evidence="5">The sequence shown here is derived from an EMBL/GenBank/DDBJ whole genome shotgun (WGS) entry which is preliminary data.</text>
</comment>
<evidence type="ECO:0000313" key="5">
    <source>
        <dbReference type="EMBL" id="MFC5860729.1"/>
    </source>
</evidence>
<dbReference type="GO" id="GO:0016746">
    <property type="term" value="F:acyltransferase activity"/>
    <property type="evidence" value="ECO:0007669"/>
    <property type="project" value="UniProtKB-KW"/>
</dbReference>
<sequence length="266" mass="29193">MRPRTLPLMLRIRSNIMLAPVFFLGTAFFGSIALVASLFDKSGRVQHRVAQLWARFSVACSLSRVRVIGVENLASLFPPQPPGSKPGDCIPCAQPCVFAANHTSYMDTPVVFSSLPVQFRILAKKELFGLPFIGWYLTRSGQLPIDTANPRATLSSFAAGVRTLRAGLSVFVFPEGARTPTGELQSFLNGAAFLAIRAKAPLVPIALIGVYDLLPIHTRHFYPSRTPIKLVFGRPISTEGHSPRESEALTEELRNAIDDLIQQHRS</sequence>
<dbReference type="PANTHER" id="PTHR10434:SF66">
    <property type="entry name" value="PHOSPHOLIPID_GLYCEROL ACYLTRANSFERASE DOMAIN-CONTAINING PROTEIN"/>
    <property type="match status" value="1"/>
</dbReference>
<organism evidence="5 6">
    <name type="scientific">Acidicapsa dinghuensis</name>
    <dbReference type="NCBI Taxonomy" id="2218256"/>
    <lineage>
        <taxon>Bacteria</taxon>
        <taxon>Pseudomonadati</taxon>
        <taxon>Acidobacteriota</taxon>
        <taxon>Terriglobia</taxon>
        <taxon>Terriglobales</taxon>
        <taxon>Acidobacteriaceae</taxon>
        <taxon>Acidicapsa</taxon>
    </lineage>
</organism>
<gene>
    <name evidence="5" type="ORF">ACFPT7_00325</name>
</gene>
<dbReference type="SUPFAM" id="SSF69593">
    <property type="entry name" value="Glycerol-3-phosphate (1)-acyltransferase"/>
    <property type="match status" value="1"/>
</dbReference>
<dbReference type="Proteomes" id="UP001596091">
    <property type="component" value="Unassembled WGS sequence"/>
</dbReference>
<name>A0ABW1E9R0_9BACT</name>
<feature type="domain" description="Phospholipid/glycerol acyltransferase" evidence="4">
    <location>
        <begin position="96"/>
        <end position="210"/>
    </location>
</feature>
<dbReference type="InterPro" id="IPR002123">
    <property type="entry name" value="Plipid/glycerol_acylTrfase"/>
</dbReference>
<evidence type="ECO:0000256" key="2">
    <source>
        <dbReference type="ARBA" id="ARBA00022679"/>
    </source>
</evidence>
<reference evidence="6" key="1">
    <citation type="journal article" date="2019" name="Int. J. Syst. Evol. Microbiol.">
        <title>The Global Catalogue of Microorganisms (GCM) 10K type strain sequencing project: providing services to taxonomists for standard genome sequencing and annotation.</title>
        <authorList>
            <consortium name="The Broad Institute Genomics Platform"/>
            <consortium name="The Broad Institute Genome Sequencing Center for Infectious Disease"/>
            <person name="Wu L."/>
            <person name="Ma J."/>
        </authorList>
    </citation>
    <scope>NUCLEOTIDE SEQUENCE [LARGE SCALE GENOMIC DNA]</scope>
    <source>
        <strain evidence="6">JCM 4087</strain>
    </source>
</reference>
<dbReference type="SMART" id="SM00563">
    <property type="entry name" value="PlsC"/>
    <property type="match status" value="1"/>
</dbReference>
<comment type="pathway">
    <text evidence="1">Lipid metabolism.</text>
</comment>